<keyword evidence="1" id="KW-0812">Transmembrane</keyword>
<dbReference type="AlphaFoldDB" id="A0A0F9B0R8"/>
<gene>
    <name evidence="2" type="ORF">LCGC14_2504930</name>
</gene>
<feature type="non-terminal residue" evidence="2">
    <location>
        <position position="1"/>
    </location>
</feature>
<name>A0A0F9B0R8_9ZZZZ</name>
<feature type="transmembrane region" description="Helical" evidence="1">
    <location>
        <begin position="12"/>
        <end position="30"/>
    </location>
</feature>
<accession>A0A0F9B0R8</accession>
<keyword evidence="1" id="KW-1133">Transmembrane helix</keyword>
<protein>
    <submittedName>
        <fullName evidence="2">Uncharacterized protein</fullName>
    </submittedName>
</protein>
<keyword evidence="1" id="KW-0472">Membrane</keyword>
<sequence>VVALAVGLNAPMGAAIAGLSALGWALIFAFRGTEREG</sequence>
<evidence type="ECO:0000256" key="1">
    <source>
        <dbReference type="SAM" id="Phobius"/>
    </source>
</evidence>
<organism evidence="2">
    <name type="scientific">marine sediment metagenome</name>
    <dbReference type="NCBI Taxonomy" id="412755"/>
    <lineage>
        <taxon>unclassified sequences</taxon>
        <taxon>metagenomes</taxon>
        <taxon>ecological metagenomes</taxon>
    </lineage>
</organism>
<proteinExistence type="predicted"/>
<comment type="caution">
    <text evidence="2">The sequence shown here is derived from an EMBL/GenBank/DDBJ whole genome shotgun (WGS) entry which is preliminary data.</text>
</comment>
<evidence type="ECO:0000313" key="2">
    <source>
        <dbReference type="EMBL" id="KKL15509.1"/>
    </source>
</evidence>
<dbReference type="EMBL" id="LAZR01040041">
    <property type="protein sequence ID" value="KKL15509.1"/>
    <property type="molecule type" value="Genomic_DNA"/>
</dbReference>
<reference evidence="2" key="1">
    <citation type="journal article" date="2015" name="Nature">
        <title>Complex archaea that bridge the gap between prokaryotes and eukaryotes.</title>
        <authorList>
            <person name="Spang A."/>
            <person name="Saw J.H."/>
            <person name="Jorgensen S.L."/>
            <person name="Zaremba-Niedzwiedzka K."/>
            <person name="Martijn J."/>
            <person name="Lind A.E."/>
            <person name="van Eijk R."/>
            <person name="Schleper C."/>
            <person name="Guy L."/>
            <person name="Ettema T.J."/>
        </authorList>
    </citation>
    <scope>NUCLEOTIDE SEQUENCE</scope>
</reference>